<gene>
    <name evidence="2" type="ORF">R3W88_026827</name>
</gene>
<dbReference type="EMBL" id="JAWPEI010000006">
    <property type="protein sequence ID" value="KAK4724048.1"/>
    <property type="molecule type" value="Genomic_DNA"/>
</dbReference>
<dbReference type="PANTHER" id="PTHR33067:SF9">
    <property type="entry name" value="RNA-DIRECTED DNA POLYMERASE"/>
    <property type="match status" value="1"/>
</dbReference>
<protein>
    <submittedName>
        <fullName evidence="2">Uncharacterized protein</fullName>
    </submittedName>
</protein>
<comment type="caution">
    <text evidence="2">The sequence shown here is derived from an EMBL/GenBank/DDBJ whole genome shotgun (WGS) entry which is preliminary data.</text>
</comment>
<evidence type="ECO:0000256" key="1">
    <source>
        <dbReference type="SAM" id="MobiDB-lite"/>
    </source>
</evidence>
<dbReference type="PANTHER" id="PTHR33067">
    <property type="entry name" value="RNA-DIRECTED DNA POLYMERASE-RELATED"/>
    <property type="match status" value="1"/>
</dbReference>
<feature type="region of interest" description="Disordered" evidence="1">
    <location>
        <begin position="1"/>
        <end position="46"/>
    </location>
</feature>
<feature type="compositionally biased region" description="Polar residues" evidence="1">
    <location>
        <begin position="1"/>
        <end position="11"/>
    </location>
</feature>
<name>A0AAV9LFL4_9SOLN</name>
<organism evidence="2 3">
    <name type="scientific">Solanum pinnatisectum</name>
    <name type="common">tansyleaf nightshade</name>
    <dbReference type="NCBI Taxonomy" id="50273"/>
    <lineage>
        <taxon>Eukaryota</taxon>
        <taxon>Viridiplantae</taxon>
        <taxon>Streptophyta</taxon>
        <taxon>Embryophyta</taxon>
        <taxon>Tracheophyta</taxon>
        <taxon>Spermatophyta</taxon>
        <taxon>Magnoliopsida</taxon>
        <taxon>eudicotyledons</taxon>
        <taxon>Gunneridae</taxon>
        <taxon>Pentapetalae</taxon>
        <taxon>asterids</taxon>
        <taxon>lamiids</taxon>
        <taxon>Solanales</taxon>
        <taxon>Solanaceae</taxon>
        <taxon>Solanoideae</taxon>
        <taxon>Solaneae</taxon>
        <taxon>Solanum</taxon>
    </lineage>
</organism>
<evidence type="ECO:0000313" key="2">
    <source>
        <dbReference type="EMBL" id="KAK4724048.1"/>
    </source>
</evidence>
<feature type="compositionally biased region" description="Acidic residues" evidence="1">
    <location>
        <begin position="30"/>
        <end position="41"/>
    </location>
</feature>
<dbReference type="Proteomes" id="UP001311915">
    <property type="component" value="Unassembled WGS sequence"/>
</dbReference>
<dbReference type="Gene3D" id="2.40.70.10">
    <property type="entry name" value="Acid Proteases"/>
    <property type="match status" value="1"/>
</dbReference>
<sequence>MAITTRSSKSLTKPKPIGIEQEQSIKRDEEAEVDVESESDAELTKEGEKLMKVKEAAVKVTLPLPQIPRPPTLFSQRLKKRAKDGKFSKFIAMLRYFKPIDNIHHCSATATKPLVQKKEDPSTFTIPCTISTFEYAKALCDLGASINMMPLPIYKQLGLGIPKPTSIRLMIAHRSVRRPVSILCDILVKVDSFIFPVDFVIQDFEFKICKYMKQPRDMSVVSEIDIVDENDIEASIEERYVVETLAAVIMNFDEDLRVDYVDIINALEGMGSHSYSPKK</sequence>
<evidence type="ECO:0000313" key="3">
    <source>
        <dbReference type="Proteomes" id="UP001311915"/>
    </source>
</evidence>
<dbReference type="CDD" id="cd00303">
    <property type="entry name" value="retropepsin_like"/>
    <property type="match status" value="1"/>
</dbReference>
<dbReference type="AlphaFoldDB" id="A0AAV9LFL4"/>
<reference evidence="2 3" key="1">
    <citation type="submission" date="2023-10" db="EMBL/GenBank/DDBJ databases">
        <title>Genome-Wide Identification Analysis in wild type Solanum Pinnatisectum Reveals Some Genes Defensing Phytophthora Infestans.</title>
        <authorList>
            <person name="Sun C."/>
        </authorList>
    </citation>
    <scope>NUCLEOTIDE SEQUENCE [LARGE SCALE GENOMIC DNA]</scope>
    <source>
        <strain evidence="2">LQN</strain>
        <tissue evidence="2">Leaf</tissue>
    </source>
</reference>
<accession>A0AAV9LFL4</accession>
<proteinExistence type="predicted"/>
<dbReference type="InterPro" id="IPR021109">
    <property type="entry name" value="Peptidase_aspartic_dom_sf"/>
</dbReference>
<keyword evidence="3" id="KW-1185">Reference proteome</keyword>